<keyword evidence="2" id="KW-0489">Methyltransferase</keyword>
<organism evidence="6 7">
    <name type="scientific">Paenibacillus campinasensis</name>
    <dbReference type="NCBI Taxonomy" id="66347"/>
    <lineage>
        <taxon>Bacteria</taxon>
        <taxon>Bacillati</taxon>
        <taxon>Bacillota</taxon>
        <taxon>Bacilli</taxon>
        <taxon>Bacillales</taxon>
        <taxon>Paenibacillaceae</taxon>
        <taxon>Paenibacillus</taxon>
    </lineage>
</organism>
<dbReference type="PANTHER" id="PTHR30481">
    <property type="entry name" value="DNA ADENINE METHYLASE"/>
    <property type="match status" value="1"/>
</dbReference>
<dbReference type="AlphaFoldDB" id="A0A268ETF1"/>
<comment type="catalytic activity">
    <reaction evidence="5">
        <text>a 2'-deoxyadenosine in DNA + S-adenosyl-L-methionine = an N(6)-methyl-2'-deoxyadenosine in DNA + S-adenosyl-L-homocysteine + H(+)</text>
        <dbReference type="Rhea" id="RHEA:15197"/>
        <dbReference type="Rhea" id="RHEA-COMP:12418"/>
        <dbReference type="Rhea" id="RHEA-COMP:12419"/>
        <dbReference type="ChEBI" id="CHEBI:15378"/>
        <dbReference type="ChEBI" id="CHEBI:57856"/>
        <dbReference type="ChEBI" id="CHEBI:59789"/>
        <dbReference type="ChEBI" id="CHEBI:90615"/>
        <dbReference type="ChEBI" id="CHEBI:90616"/>
        <dbReference type="EC" id="2.1.1.72"/>
    </reaction>
</comment>
<accession>A0A268ETF1</accession>
<dbReference type="GO" id="GO:0043565">
    <property type="term" value="F:sequence-specific DNA binding"/>
    <property type="evidence" value="ECO:0007669"/>
    <property type="project" value="TreeGrafter"/>
</dbReference>
<evidence type="ECO:0000256" key="2">
    <source>
        <dbReference type="ARBA" id="ARBA00022603"/>
    </source>
</evidence>
<dbReference type="PRINTS" id="PR00505">
    <property type="entry name" value="D12N6MTFRASE"/>
</dbReference>
<proteinExistence type="predicted"/>
<sequence>MSRTKMDSNFYYPDIGHNDGIVPYVGGKAGLIGHIVPLIDYAIRSYGLEEFHELCGGGARMLLNLPFTHLNKRVYNDIDTGMATLFYCCSNFELLYQLKKILAQKRIGKDVFEEAKQRCDKGILGEDSYDIVTAAASAYITILQSEMSLQEVYKKHLEQQTYLNRVYRLHEFNSTLKGIDVTNNDVFNILTTDYDWSKSFIYLDPPYHPEAMASKKHYRVNWKKEKHDLLVELLLELPLGKVALSGLDNSSYVQLEEAGWKKIYLKNLRVKMSRNGLYQMEQIWINFDIPPLLEAQVRECK</sequence>
<evidence type="ECO:0000256" key="3">
    <source>
        <dbReference type="ARBA" id="ARBA00022679"/>
    </source>
</evidence>
<dbReference type="GO" id="GO:0006298">
    <property type="term" value="P:mismatch repair"/>
    <property type="evidence" value="ECO:0007669"/>
    <property type="project" value="TreeGrafter"/>
</dbReference>
<dbReference type="GO" id="GO:1904047">
    <property type="term" value="F:S-adenosyl-L-methionine binding"/>
    <property type="evidence" value="ECO:0007669"/>
    <property type="project" value="TreeGrafter"/>
</dbReference>
<dbReference type="Pfam" id="PF02086">
    <property type="entry name" value="MethyltransfD12"/>
    <property type="match status" value="1"/>
</dbReference>
<dbReference type="EC" id="2.1.1.72" evidence="1"/>
<dbReference type="Gene3D" id="3.40.50.150">
    <property type="entry name" value="Vaccinia Virus protein VP39"/>
    <property type="match status" value="2"/>
</dbReference>
<dbReference type="GO" id="GO:0009307">
    <property type="term" value="P:DNA restriction-modification system"/>
    <property type="evidence" value="ECO:0007669"/>
    <property type="project" value="InterPro"/>
</dbReference>
<evidence type="ECO:0000256" key="1">
    <source>
        <dbReference type="ARBA" id="ARBA00011900"/>
    </source>
</evidence>
<reference evidence="6 7" key="1">
    <citation type="submission" date="2017-07" db="EMBL/GenBank/DDBJ databases">
        <title>Isolation and whole genome analysis of endospore-forming bacteria from heroin.</title>
        <authorList>
            <person name="Kalinowski J."/>
            <person name="Ahrens B."/>
            <person name="Al-Dilaimi A."/>
            <person name="Winkler A."/>
            <person name="Wibberg D."/>
            <person name="Schleenbecker U."/>
            <person name="Ruckert C."/>
            <person name="Wolfel R."/>
            <person name="Grass G."/>
        </authorList>
    </citation>
    <scope>NUCLEOTIDE SEQUENCE [LARGE SCALE GENOMIC DNA]</scope>
    <source>
        <strain evidence="6 7">7537-G1</strain>
    </source>
</reference>
<comment type="caution">
    <text evidence="6">The sequence shown here is derived from an EMBL/GenBank/DDBJ whole genome shotgun (WGS) entry which is preliminary data.</text>
</comment>
<dbReference type="PROSITE" id="PS00092">
    <property type="entry name" value="N6_MTASE"/>
    <property type="match status" value="1"/>
</dbReference>
<dbReference type="SUPFAM" id="SSF53335">
    <property type="entry name" value="S-adenosyl-L-methionine-dependent methyltransferases"/>
    <property type="match status" value="1"/>
</dbReference>
<keyword evidence="4" id="KW-0949">S-adenosyl-L-methionine</keyword>
<dbReference type="InterPro" id="IPR029063">
    <property type="entry name" value="SAM-dependent_MTases_sf"/>
</dbReference>
<dbReference type="GO" id="GO:0032259">
    <property type="term" value="P:methylation"/>
    <property type="evidence" value="ECO:0007669"/>
    <property type="project" value="UniProtKB-KW"/>
</dbReference>
<protein>
    <recommendedName>
        <fullName evidence="1">site-specific DNA-methyltransferase (adenine-specific)</fullName>
        <ecNumber evidence="1">2.1.1.72</ecNumber>
    </recommendedName>
</protein>
<dbReference type="GO" id="GO:0009007">
    <property type="term" value="F:site-specific DNA-methyltransferase (adenine-specific) activity"/>
    <property type="evidence" value="ECO:0007669"/>
    <property type="project" value="UniProtKB-EC"/>
</dbReference>
<dbReference type="RefSeq" id="WP_095265454.1">
    <property type="nucleotide sequence ID" value="NZ_NPBY01000038.1"/>
</dbReference>
<gene>
    <name evidence="6" type="ORF">CHH67_12130</name>
</gene>
<dbReference type="OrthoDB" id="9805629at2"/>
<dbReference type="InterPro" id="IPR012327">
    <property type="entry name" value="MeTrfase_D12"/>
</dbReference>
<evidence type="ECO:0000256" key="5">
    <source>
        <dbReference type="ARBA" id="ARBA00047942"/>
    </source>
</evidence>
<dbReference type="EMBL" id="NPBY01000038">
    <property type="protein sequence ID" value="PAD76371.1"/>
    <property type="molecule type" value="Genomic_DNA"/>
</dbReference>
<dbReference type="InterPro" id="IPR002052">
    <property type="entry name" value="DNA_methylase_N6_adenine_CS"/>
</dbReference>
<keyword evidence="3" id="KW-0808">Transferase</keyword>
<evidence type="ECO:0000313" key="6">
    <source>
        <dbReference type="EMBL" id="PAD76371.1"/>
    </source>
</evidence>
<evidence type="ECO:0000313" key="7">
    <source>
        <dbReference type="Proteomes" id="UP000215596"/>
    </source>
</evidence>
<dbReference type="Proteomes" id="UP000215596">
    <property type="component" value="Unassembled WGS sequence"/>
</dbReference>
<name>A0A268ETF1_9BACL</name>
<evidence type="ECO:0000256" key="4">
    <source>
        <dbReference type="ARBA" id="ARBA00022691"/>
    </source>
</evidence>